<dbReference type="KEGG" id="cnc:CNE_1c16940"/>
<protein>
    <recommendedName>
        <fullName evidence="4">YNCE-like beta-propeller domain-containing protein</fullName>
    </recommendedName>
</protein>
<dbReference type="Gene3D" id="2.130.10.10">
    <property type="entry name" value="YVTN repeat-like/Quinoprotein amine dehydrogenase"/>
    <property type="match status" value="2"/>
</dbReference>
<evidence type="ECO:0000256" key="1">
    <source>
        <dbReference type="ARBA" id="ARBA00022729"/>
    </source>
</evidence>
<dbReference type="EMBL" id="CP002877">
    <property type="protein sequence ID" value="AEI77037.1"/>
    <property type="molecule type" value="Genomic_DNA"/>
</dbReference>
<proteinExistence type="predicted"/>
<sequence length="354" mass="37758">MPSHLPSRTRHMLAAGLLALVCPVAADAAQAYVSTEGGGIAVIDLDRLEVMPSLPAGGKGPRGLAVTTDGKYLLAANKGTGDLSVIDLATGQLVRRVPIGQNPEFVRVAGNQAFVTYEPGERSGPPGAAPPPSAKGKSDDDKPLPAEIAVIDLKDWRVNRRIRSGLETEGIEFSRDGKLMLVTNEGDDTVTVYENASGRQVKLLPMPAGSRPRGIKASPDGNRYVVTLESANAFVVLDATNFRVLRTVPTRTGPYGVAFDRAGERLFVAASRADTLQVFDAQTFASLADIAIGKRCWHFSFTPDDARLLVACGRSNAVYVIDARTYEPVRQFDGLPLSWGIVTYPKSVGSIDSP</sequence>
<feature type="region of interest" description="Disordered" evidence="2">
    <location>
        <begin position="117"/>
        <end position="143"/>
    </location>
</feature>
<dbReference type="HOGENOM" id="CLU_057285_0_0_4"/>
<accession>G0EVM2</accession>
<name>G0EVM2_CUPNN</name>
<feature type="signal peptide" evidence="3">
    <location>
        <begin position="1"/>
        <end position="28"/>
    </location>
</feature>
<dbReference type="RefSeq" id="WP_013956670.1">
    <property type="nucleotide sequence ID" value="NC_015726.1"/>
</dbReference>
<evidence type="ECO:0000259" key="4">
    <source>
        <dbReference type="Pfam" id="PF21783"/>
    </source>
</evidence>
<dbReference type="PANTHER" id="PTHR47197:SF3">
    <property type="entry name" value="DIHYDRO-HEME D1 DEHYDROGENASE"/>
    <property type="match status" value="1"/>
</dbReference>
<feature type="chain" id="PRO_5003398393" description="YNCE-like beta-propeller domain-containing protein" evidence="3">
    <location>
        <begin position="29"/>
        <end position="354"/>
    </location>
</feature>
<dbReference type="AlphaFoldDB" id="G0EVM2"/>
<dbReference type="SUPFAM" id="SSF50974">
    <property type="entry name" value="Nitrous oxide reductase, N-terminal domain"/>
    <property type="match status" value="1"/>
</dbReference>
<dbReference type="InterPro" id="IPR019405">
    <property type="entry name" value="Lactonase_7-beta_prop"/>
</dbReference>
<evidence type="ECO:0000313" key="6">
    <source>
        <dbReference type="Proteomes" id="UP000006798"/>
    </source>
</evidence>
<gene>
    <name evidence="5" type="ordered locus">CNE_1c16940</name>
</gene>
<keyword evidence="1 3" id="KW-0732">Signal</keyword>
<dbReference type="InterPro" id="IPR015943">
    <property type="entry name" value="WD40/YVTN_repeat-like_dom_sf"/>
</dbReference>
<dbReference type="InterPro" id="IPR011045">
    <property type="entry name" value="N2O_reductase_N"/>
</dbReference>
<dbReference type="Proteomes" id="UP000006798">
    <property type="component" value="Chromosome 1"/>
</dbReference>
<dbReference type="Pfam" id="PF10282">
    <property type="entry name" value="Lactonase"/>
    <property type="match status" value="1"/>
</dbReference>
<evidence type="ECO:0000256" key="2">
    <source>
        <dbReference type="SAM" id="MobiDB-lite"/>
    </source>
</evidence>
<reference evidence="5 6" key="1">
    <citation type="journal article" date="2011" name="J. Bacteriol.">
        <title>Complete genome sequence of the type strain Cupriavidus necator N-1.</title>
        <authorList>
            <person name="Poehlein A."/>
            <person name="Kusian B."/>
            <person name="Friedrich B."/>
            <person name="Daniel R."/>
            <person name="Bowien B."/>
        </authorList>
    </citation>
    <scope>NUCLEOTIDE SEQUENCE [LARGE SCALE GENOMIC DNA]</scope>
    <source>
        <strain evidence="6">ATCC 43291 / DSM 13513 / CCUG 52238 / LMG 8453 / N-1</strain>
    </source>
</reference>
<dbReference type="InterPro" id="IPR048433">
    <property type="entry name" value="YNCE-like_beta-prop"/>
</dbReference>
<dbReference type="GeneID" id="34309517"/>
<organism evidence="5 6">
    <name type="scientific">Cupriavidus necator (strain ATCC 43291 / DSM 13513 / CCUG 52238 / LMG 8453 / N-1)</name>
    <name type="common">Ralstonia eutropha</name>
    <dbReference type="NCBI Taxonomy" id="1042878"/>
    <lineage>
        <taxon>Bacteria</taxon>
        <taxon>Pseudomonadati</taxon>
        <taxon>Pseudomonadota</taxon>
        <taxon>Betaproteobacteria</taxon>
        <taxon>Burkholderiales</taxon>
        <taxon>Burkholderiaceae</taxon>
        <taxon>Cupriavidus</taxon>
    </lineage>
</organism>
<dbReference type="PANTHER" id="PTHR47197">
    <property type="entry name" value="PROTEIN NIRF"/>
    <property type="match status" value="1"/>
</dbReference>
<evidence type="ECO:0000256" key="3">
    <source>
        <dbReference type="SAM" id="SignalP"/>
    </source>
</evidence>
<dbReference type="Pfam" id="PF21783">
    <property type="entry name" value="YNCE"/>
    <property type="match status" value="1"/>
</dbReference>
<dbReference type="InterPro" id="IPR051200">
    <property type="entry name" value="Host-pathogen_enzymatic-act"/>
</dbReference>
<feature type="domain" description="YNCE-like beta-propeller" evidence="4">
    <location>
        <begin position="38"/>
        <end position="106"/>
    </location>
</feature>
<evidence type="ECO:0000313" key="5">
    <source>
        <dbReference type="EMBL" id="AEI77037.1"/>
    </source>
</evidence>